<dbReference type="EMBL" id="CAJHIO010000038">
    <property type="protein sequence ID" value="CAD6493680.1"/>
    <property type="molecule type" value="Genomic_DNA"/>
</dbReference>
<name>A0A811TD26_9EURY</name>
<proteinExistence type="predicted"/>
<protein>
    <submittedName>
        <fullName evidence="1">Uncharacterized protein</fullName>
    </submittedName>
</protein>
<evidence type="ECO:0000313" key="1">
    <source>
        <dbReference type="EMBL" id="CAD6493680.1"/>
    </source>
</evidence>
<dbReference type="AlphaFoldDB" id="A0A811TD26"/>
<accession>A0A811TD26</accession>
<gene>
    <name evidence="1" type="ORF">CHKLHMKO_00519</name>
</gene>
<evidence type="ECO:0000313" key="2">
    <source>
        <dbReference type="Proteomes" id="UP000610373"/>
    </source>
</evidence>
<dbReference type="Proteomes" id="UP000610373">
    <property type="component" value="Unassembled WGS sequence"/>
</dbReference>
<organism evidence="1 2">
    <name type="scientific">Candidatus Argoarchaeum ethanivorans</name>
    <dbReference type="NCBI Taxonomy" id="2608793"/>
    <lineage>
        <taxon>Archaea</taxon>
        <taxon>Methanobacteriati</taxon>
        <taxon>Methanobacteriota</taxon>
        <taxon>Stenosarchaea group</taxon>
        <taxon>Methanomicrobia</taxon>
        <taxon>Methanosarcinales</taxon>
        <taxon>Methanosarcinales incertae sedis</taxon>
        <taxon>GOM Arc I cluster</taxon>
        <taxon>Candidatus Argoarchaeum</taxon>
    </lineage>
</organism>
<reference evidence="1" key="1">
    <citation type="submission" date="2020-10" db="EMBL/GenBank/DDBJ databases">
        <authorList>
            <person name="Hahn C.J."/>
            <person name="Laso-Perez R."/>
            <person name="Vulcano F."/>
            <person name="Vaziourakis K.-M."/>
            <person name="Stokke R."/>
            <person name="Steen I.H."/>
            <person name="Teske A."/>
            <person name="Boetius A."/>
            <person name="Liebeke M."/>
            <person name="Amann R."/>
            <person name="Knittel K."/>
        </authorList>
    </citation>
    <scope>NUCLEOTIDE SEQUENCE</scope>
    <source>
        <strain evidence="1">Gfbio:e3339647-f889-4370-9287-4fb5cb688e4c:AG392O15_GoMArc1</strain>
    </source>
</reference>
<comment type="caution">
    <text evidence="1">The sequence shown here is derived from an EMBL/GenBank/DDBJ whole genome shotgun (WGS) entry which is preliminary data.</text>
</comment>
<sequence>MKAPNAINCLLQNEISALPSTRPNQSESTVYVGMPRTIALNNQNAGNVNIKSSIIENTRVVVKGMNSTG</sequence>